<gene>
    <name evidence="2" type="primary">AVEN_249099_1</name>
    <name evidence="2" type="ORF">TNIN_392011</name>
</gene>
<proteinExistence type="predicted"/>
<evidence type="ECO:0000259" key="1">
    <source>
        <dbReference type="Pfam" id="PF20700"/>
    </source>
</evidence>
<dbReference type="EMBL" id="BMAV01000889">
    <property type="protein sequence ID" value="GFY38506.1"/>
    <property type="molecule type" value="Genomic_DNA"/>
</dbReference>
<name>A0A8X7BNB5_9ARAC</name>
<comment type="caution">
    <text evidence="2">The sequence shown here is derived from an EMBL/GenBank/DDBJ whole genome shotgun (WGS) entry which is preliminary data.</text>
</comment>
<dbReference type="OrthoDB" id="6429571at2759"/>
<dbReference type="Pfam" id="PF20700">
    <property type="entry name" value="Mutator"/>
    <property type="match status" value="1"/>
</dbReference>
<evidence type="ECO:0000313" key="2">
    <source>
        <dbReference type="EMBL" id="GFY38506.1"/>
    </source>
</evidence>
<protein>
    <recommendedName>
        <fullName evidence="1">Mutator-like transposase domain-containing protein</fullName>
    </recommendedName>
</protein>
<feature type="domain" description="Mutator-like transposase" evidence="1">
    <location>
        <begin position="41"/>
        <end position="287"/>
    </location>
</feature>
<reference evidence="2" key="1">
    <citation type="submission" date="2020-08" db="EMBL/GenBank/DDBJ databases">
        <title>Multicomponent nature underlies the extraordinary mechanical properties of spider dragline silk.</title>
        <authorList>
            <person name="Kono N."/>
            <person name="Nakamura H."/>
            <person name="Mori M."/>
            <person name="Yoshida Y."/>
            <person name="Ohtoshi R."/>
            <person name="Malay A.D."/>
            <person name="Moran D.A.P."/>
            <person name="Tomita M."/>
            <person name="Numata K."/>
            <person name="Arakawa K."/>
        </authorList>
    </citation>
    <scope>NUCLEOTIDE SEQUENCE</scope>
</reference>
<dbReference type="AlphaFoldDB" id="A0A8X7BNB5"/>
<accession>A0A8X7BNB5</accession>
<sequence length="341" mass="38076">MHSISSKYRKPKGRLSKRRAVCIRNLEKGKSSACNSSSDNKCDEISTEAVPSTSGMSTIDNNIIDVTVSYDGTWHKRGHTSLYGIGIVIDVLTNLVVDFEVLSKYCHECSMAAKDLGEGSPEFLIWKSGHSEKCQKNFDGSSGSMEMHAAYILWNRSISDCAMRYTTILCDGDAKAHQHLNEKVYGDDVTIKKEECGNHVAKRLGAALRNKVNEWRVKGGALGDRKQGCLIDTTVTKLQNFHRKAIVDNVPEVDNMKTSILATLFHCMSTDAKPMHSKCPEGKLSWCFYNRAKADNKVPSSHKSMKTKLSEEIIANLCQCTSTLPRKKFFSLCFWQSPKCK</sequence>
<keyword evidence="3" id="KW-1185">Reference proteome</keyword>
<evidence type="ECO:0000313" key="3">
    <source>
        <dbReference type="Proteomes" id="UP000886998"/>
    </source>
</evidence>
<dbReference type="InterPro" id="IPR049012">
    <property type="entry name" value="Mutator_transp_dom"/>
</dbReference>
<dbReference type="Proteomes" id="UP000886998">
    <property type="component" value="Unassembled WGS sequence"/>
</dbReference>
<organism evidence="2 3">
    <name type="scientific">Trichonephila inaurata madagascariensis</name>
    <dbReference type="NCBI Taxonomy" id="2747483"/>
    <lineage>
        <taxon>Eukaryota</taxon>
        <taxon>Metazoa</taxon>
        <taxon>Ecdysozoa</taxon>
        <taxon>Arthropoda</taxon>
        <taxon>Chelicerata</taxon>
        <taxon>Arachnida</taxon>
        <taxon>Araneae</taxon>
        <taxon>Araneomorphae</taxon>
        <taxon>Entelegynae</taxon>
        <taxon>Araneoidea</taxon>
        <taxon>Nephilidae</taxon>
        <taxon>Trichonephila</taxon>
        <taxon>Trichonephila inaurata</taxon>
    </lineage>
</organism>